<dbReference type="Pfam" id="PF12838">
    <property type="entry name" value="Fer4_7"/>
    <property type="match status" value="1"/>
</dbReference>
<dbReference type="InterPro" id="IPR052977">
    <property type="entry name" value="Polyferredoxin-like_ET"/>
</dbReference>
<evidence type="ECO:0000259" key="1">
    <source>
        <dbReference type="PROSITE" id="PS51379"/>
    </source>
</evidence>
<dbReference type="Gene3D" id="3.30.70.20">
    <property type="match status" value="1"/>
</dbReference>
<proteinExistence type="predicted"/>
<evidence type="ECO:0000313" key="2">
    <source>
        <dbReference type="EMBL" id="VYU67704.1"/>
    </source>
</evidence>
<gene>
    <name evidence="2" type="ORF">PCLFYP37_00604</name>
</gene>
<dbReference type="EMBL" id="CACRUT010000031">
    <property type="protein sequence ID" value="VYU67704.1"/>
    <property type="molecule type" value="Genomic_DNA"/>
</dbReference>
<protein>
    <submittedName>
        <fullName evidence="2">F420H2 dehydrogenase subunit F</fullName>
    </submittedName>
</protein>
<dbReference type="AlphaFoldDB" id="A0A6N3GT45"/>
<feature type="domain" description="4Fe-4S ferredoxin-type" evidence="1">
    <location>
        <begin position="35"/>
        <end position="65"/>
    </location>
</feature>
<dbReference type="Pfam" id="PF04432">
    <property type="entry name" value="FrhB_FdhB_C"/>
    <property type="match status" value="1"/>
</dbReference>
<dbReference type="SUPFAM" id="SSF54862">
    <property type="entry name" value="4Fe-4S ferredoxins"/>
    <property type="match status" value="1"/>
</dbReference>
<dbReference type="InterPro" id="IPR007525">
    <property type="entry name" value="FrhB_FdhB_C"/>
</dbReference>
<name>A0A6N3GT45_9BACT</name>
<dbReference type="PANTHER" id="PTHR43193">
    <property type="match status" value="1"/>
</dbReference>
<dbReference type="RefSeq" id="WP_412990797.1">
    <property type="nucleotide sequence ID" value="NZ_CACRUT010000031.1"/>
</dbReference>
<accession>A0A6N3GT45</accession>
<dbReference type="PROSITE" id="PS51379">
    <property type="entry name" value="4FE4S_FER_2"/>
    <property type="match status" value="2"/>
</dbReference>
<dbReference type="InterPro" id="IPR017896">
    <property type="entry name" value="4Fe4S_Fe-S-bd"/>
</dbReference>
<dbReference type="PANTHER" id="PTHR43193:SF2">
    <property type="entry name" value="POLYFERREDOXIN PROTEIN FWDF"/>
    <property type="match status" value="1"/>
</dbReference>
<organism evidence="2">
    <name type="scientific">Paraprevotella clara</name>
    <dbReference type="NCBI Taxonomy" id="454154"/>
    <lineage>
        <taxon>Bacteria</taxon>
        <taxon>Pseudomonadati</taxon>
        <taxon>Bacteroidota</taxon>
        <taxon>Bacteroidia</taxon>
        <taxon>Bacteroidales</taxon>
        <taxon>Prevotellaceae</taxon>
        <taxon>Paraprevotella</taxon>
    </lineage>
</organism>
<sequence length="381" mass="43688">MIKITDKSQCCGCTACASVCAHDAITMQPDAMGFLYPMADETKCVECGLCEKVCAFNDNYDTSLNFPQPDAYAARHKDMEEVKTSRSGAAFIALSDYVLEQGGVVYGVGYTDHFRVIHKRATTKEQRDEFKGSKYVQSDLAGVFRQVKKDLKDGLTVMFSGTPCQTAGLNSYIGKKLREKLILVDIVCHGVPAPYLWRDYIAYLEKKQGDKICWVNFRDKQKFGWAAHHETFKFVKGGGKMSFTYLFYQHIMFRPSCGKCHYANTKRPSDITIADFWGWEKTDPNINADNKGVSLVLVNTEKGRELFEAVKDQMTVIPAKLEDCLQPNLCRPSLESHLRCKFEKDYRKYGFKYVYYRYGNIGPIWRLRQIKAFFKKNLRLR</sequence>
<reference evidence="2" key="1">
    <citation type="submission" date="2019-11" db="EMBL/GenBank/DDBJ databases">
        <authorList>
            <person name="Feng L."/>
        </authorList>
    </citation>
    <scope>NUCLEOTIDE SEQUENCE</scope>
    <source>
        <strain evidence="2">PclaraLFYP37</strain>
    </source>
</reference>
<feature type="domain" description="4Fe-4S ferredoxin-type" evidence="1">
    <location>
        <begin position="1"/>
        <end position="30"/>
    </location>
</feature>